<dbReference type="AlphaFoldDB" id="A0A841T5G8"/>
<dbReference type="Gene3D" id="3.20.20.450">
    <property type="entry name" value="EAL domain"/>
    <property type="match status" value="1"/>
</dbReference>
<evidence type="ECO:0000259" key="2">
    <source>
        <dbReference type="PROSITE" id="PS50883"/>
    </source>
</evidence>
<sequence length="625" mass="68167">MPLLGVSALLGIGIWLAAFFALLAMELPVASRSVSMLILSLILSAATGLAALLFRIRSNARWISLLPSALLLGAGFCSVGFAMLATLPRDARLTYEERWIALSAILSFLLSAIAIRVLASLSSSASTFKRIAAALLIGGAALCLPVLGLIQSSYPKGSLAAGEPADPFTAGTLGIVIGLIASIALISILLLPFSGRSSGEQYDTLSGLPGRGLFEKSLQVAISEAERERQPFAVMFLDLDRFKNVNDSLGHNVGDHLLQTVANRIRECVADKALIARLGGDEFAILFRAGLSRDSLLLTAGHLLSDISRPLFFGEMEIHLTTSIGISMYPSDGETPVSLMKNAEAALYSAKDEGKNTIRFYLPNMNSTLRESVLLETDLRKALEREEFYLVYQPQIHAATGEVAGVEALLRWKHGKKGIIPPSDFIPLAEETGVIVQIGDWVLRTACRQSREWQRQGLPPIRIAVNLSGRQFLNKGLVPFIKRTLLETGMDPSHLELEITESMTLDVERSFSTLRELKQLGVSISIDDFGTGYSSLSYLKNFPVDCLKIDQSFVRELLSETNDRSIVSTIITLAHNLNLRVVAEGVESEEQLAYLASYGCDEIQGYYISRPISEEDVLRFLKKSS</sequence>
<keyword evidence="1" id="KW-0472">Membrane</keyword>
<dbReference type="PANTHER" id="PTHR44757">
    <property type="entry name" value="DIGUANYLATE CYCLASE DGCP"/>
    <property type="match status" value="1"/>
</dbReference>
<dbReference type="CDD" id="cd01949">
    <property type="entry name" value="GGDEF"/>
    <property type="match status" value="1"/>
</dbReference>
<dbReference type="InterPro" id="IPR052155">
    <property type="entry name" value="Biofilm_reg_signaling"/>
</dbReference>
<dbReference type="FunFam" id="3.20.20.450:FF:000001">
    <property type="entry name" value="Cyclic di-GMP phosphodiesterase yahA"/>
    <property type="match status" value="1"/>
</dbReference>
<dbReference type="SMART" id="SM00267">
    <property type="entry name" value="GGDEF"/>
    <property type="match status" value="1"/>
</dbReference>
<dbReference type="PROSITE" id="PS50883">
    <property type="entry name" value="EAL"/>
    <property type="match status" value="1"/>
</dbReference>
<dbReference type="PROSITE" id="PS50924">
    <property type="entry name" value="MHYT"/>
    <property type="match status" value="1"/>
</dbReference>
<comment type="caution">
    <text evidence="1">Lacks conserved residue(s) required for the propagation of feature annotation.</text>
</comment>
<dbReference type="InterPro" id="IPR035919">
    <property type="entry name" value="EAL_sf"/>
</dbReference>
<keyword evidence="1" id="KW-1133">Transmembrane helix</keyword>
<dbReference type="PANTHER" id="PTHR44757:SF2">
    <property type="entry name" value="BIOFILM ARCHITECTURE MAINTENANCE PROTEIN MBAA"/>
    <property type="match status" value="1"/>
</dbReference>
<evidence type="ECO:0000313" key="5">
    <source>
        <dbReference type="EMBL" id="MBB6637330.1"/>
    </source>
</evidence>
<proteinExistence type="predicted"/>
<comment type="caution">
    <text evidence="5">The sequence shown here is derived from an EMBL/GenBank/DDBJ whole genome shotgun (WGS) entry which is preliminary data.</text>
</comment>
<dbReference type="InterPro" id="IPR000160">
    <property type="entry name" value="GGDEF_dom"/>
</dbReference>
<dbReference type="InterPro" id="IPR029787">
    <property type="entry name" value="Nucleotide_cyclase"/>
</dbReference>
<dbReference type="Pfam" id="PF00563">
    <property type="entry name" value="EAL"/>
    <property type="match status" value="1"/>
</dbReference>
<feature type="transmembrane region" description="Helical" evidence="1">
    <location>
        <begin position="66"/>
        <end position="87"/>
    </location>
</feature>
<feature type="domain" description="GGDEF" evidence="3">
    <location>
        <begin position="230"/>
        <end position="363"/>
    </location>
</feature>
<evidence type="ECO:0000259" key="3">
    <source>
        <dbReference type="PROSITE" id="PS50887"/>
    </source>
</evidence>
<feature type="transmembrane region" description="Helical" evidence="1">
    <location>
        <begin position="131"/>
        <end position="150"/>
    </location>
</feature>
<dbReference type="InterPro" id="IPR005330">
    <property type="entry name" value="MHYT_dom"/>
</dbReference>
<dbReference type="RefSeq" id="WP_185122538.1">
    <property type="nucleotide sequence ID" value="NZ_JACJVQ010000021.1"/>
</dbReference>
<feature type="transmembrane region" description="Helical" evidence="1">
    <location>
        <begin position="34"/>
        <end position="54"/>
    </location>
</feature>
<gene>
    <name evidence="5" type="ORF">H7B67_24645</name>
</gene>
<reference evidence="5 6" key="1">
    <citation type="submission" date="2020-08" db="EMBL/GenBank/DDBJ databases">
        <title>Cohnella phylogeny.</title>
        <authorList>
            <person name="Dunlap C."/>
        </authorList>
    </citation>
    <scope>NUCLEOTIDE SEQUENCE [LARGE SCALE GENOMIC DNA]</scope>
    <source>
        <strain evidence="5 6">DSM 25241</strain>
    </source>
</reference>
<name>A0A841T5G8_9BACL</name>
<keyword evidence="1" id="KW-0812">Transmembrane</keyword>
<dbReference type="PROSITE" id="PS50887">
    <property type="entry name" value="GGDEF"/>
    <property type="match status" value="1"/>
</dbReference>
<dbReference type="Proteomes" id="UP000535838">
    <property type="component" value="Unassembled WGS sequence"/>
</dbReference>
<dbReference type="InterPro" id="IPR043128">
    <property type="entry name" value="Rev_trsase/Diguanyl_cyclase"/>
</dbReference>
<dbReference type="Gene3D" id="3.30.70.270">
    <property type="match status" value="1"/>
</dbReference>
<dbReference type="NCBIfam" id="TIGR00254">
    <property type="entry name" value="GGDEF"/>
    <property type="match status" value="1"/>
</dbReference>
<feature type="transmembrane region" description="Helical" evidence="1">
    <location>
        <begin position="170"/>
        <end position="191"/>
    </location>
</feature>
<dbReference type="InterPro" id="IPR001633">
    <property type="entry name" value="EAL_dom"/>
</dbReference>
<feature type="domain" description="MHYT" evidence="4">
    <location>
        <begin position="1"/>
        <end position="155"/>
    </location>
</feature>
<evidence type="ECO:0000256" key="1">
    <source>
        <dbReference type="PROSITE-ProRule" id="PRU00244"/>
    </source>
</evidence>
<evidence type="ECO:0000313" key="6">
    <source>
        <dbReference type="Proteomes" id="UP000535838"/>
    </source>
</evidence>
<dbReference type="EMBL" id="JACJVQ010000021">
    <property type="protein sequence ID" value="MBB6637330.1"/>
    <property type="molecule type" value="Genomic_DNA"/>
</dbReference>
<feature type="domain" description="EAL" evidence="2">
    <location>
        <begin position="372"/>
        <end position="625"/>
    </location>
</feature>
<feature type="transmembrane region" description="Helical" evidence="1">
    <location>
        <begin position="99"/>
        <end position="119"/>
    </location>
</feature>
<evidence type="ECO:0000259" key="4">
    <source>
        <dbReference type="PROSITE" id="PS50924"/>
    </source>
</evidence>
<dbReference type="Pfam" id="PF00990">
    <property type="entry name" value="GGDEF"/>
    <property type="match status" value="1"/>
</dbReference>
<organism evidence="5 6">
    <name type="scientific">Cohnella thailandensis</name>
    <dbReference type="NCBI Taxonomy" id="557557"/>
    <lineage>
        <taxon>Bacteria</taxon>
        <taxon>Bacillati</taxon>
        <taxon>Bacillota</taxon>
        <taxon>Bacilli</taxon>
        <taxon>Bacillales</taxon>
        <taxon>Paenibacillaceae</taxon>
        <taxon>Cohnella</taxon>
    </lineage>
</organism>
<dbReference type="SUPFAM" id="SSF141868">
    <property type="entry name" value="EAL domain-like"/>
    <property type="match status" value="1"/>
</dbReference>
<dbReference type="SMART" id="SM00052">
    <property type="entry name" value="EAL"/>
    <property type="match status" value="1"/>
</dbReference>
<dbReference type="CDD" id="cd01948">
    <property type="entry name" value="EAL"/>
    <property type="match status" value="1"/>
</dbReference>
<dbReference type="SUPFAM" id="SSF55073">
    <property type="entry name" value="Nucleotide cyclase"/>
    <property type="match status" value="1"/>
</dbReference>
<accession>A0A841T5G8</accession>
<dbReference type="GO" id="GO:0016020">
    <property type="term" value="C:membrane"/>
    <property type="evidence" value="ECO:0007669"/>
    <property type="project" value="UniProtKB-UniRule"/>
</dbReference>
<protein>
    <submittedName>
        <fullName evidence="5">EAL domain-containing protein</fullName>
    </submittedName>
</protein>
<keyword evidence="6" id="KW-1185">Reference proteome</keyword>